<feature type="region of interest" description="Disordered" evidence="2">
    <location>
        <begin position="492"/>
        <end position="512"/>
    </location>
</feature>
<dbReference type="InterPro" id="IPR045087">
    <property type="entry name" value="Cu-oxidase_fam"/>
</dbReference>
<evidence type="ECO:0000256" key="2">
    <source>
        <dbReference type="SAM" id="MobiDB-lite"/>
    </source>
</evidence>
<dbReference type="RefSeq" id="WP_158922996.1">
    <property type="nucleotide sequence ID" value="NZ_CP047020.1"/>
</dbReference>
<dbReference type="GO" id="GO:0005507">
    <property type="term" value="F:copper ion binding"/>
    <property type="evidence" value="ECO:0007669"/>
    <property type="project" value="InterPro"/>
</dbReference>
<evidence type="ECO:0000313" key="4">
    <source>
        <dbReference type="EMBL" id="QHA05877.1"/>
    </source>
</evidence>
<dbReference type="InterPro" id="IPR006311">
    <property type="entry name" value="TAT_signal"/>
</dbReference>
<evidence type="ECO:0000256" key="1">
    <source>
        <dbReference type="ARBA" id="ARBA00010609"/>
    </source>
</evidence>
<dbReference type="PANTHER" id="PTHR48267:SF1">
    <property type="entry name" value="BILIRUBIN OXIDASE"/>
    <property type="match status" value="1"/>
</dbReference>
<dbReference type="CDD" id="cd13891">
    <property type="entry name" value="CuRO_3_CotA_like"/>
    <property type="match status" value="1"/>
</dbReference>
<feature type="compositionally biased region" description="Basic and acidic residues" evidence="2">
    <location>
        <begin position="495"/>
        <end position="506"/>
    </location>
</feature>
<dbReference type="CDD" id="cd13844">
    <property type="entry name" value="CuRO_1_BOD_CotA_like"/>
    <property type="match status" value="1"/>
</dbReference>
<reference evidence="4 5" key="1">
    <citation type="submission" date="2019-12" db="EMBL/GenBank/DDBJ databases">
        <title>Streptomyces sp. strain T44 isolated from rhizosphere soil of Broussonetia papyrifera.</title>
        <authorList>
            <person name="Mo P."/>
        </authorList>
    </citation>
    <scope>NUCLEOTIDE SEQUENCE [LARGE SCALE GENOMIC DNA]</scope>
    <source>
        <strain evidence="4 5">T44</strain>
    </source>
</reference>
<dbReference type="EMBL" id="CP047020">
    <property type="protein sequence ID" value="QHA05877.1"/>
    <property type="molecule type" value="Genomic_DNA"/>
</dbReference>
<dbReference type="PANTHER" id="PTHR48267">
    <property type="entry name" value="CUPREDOXIN SUPERFAMILY PROTEIN"/>
    <property type="match status" value="1"/>
</dbReference>
<proteinExistence type="inferred from homology"/>
<sequence length="676" mass="74081">MIGRRDLLVAGSLGGAAVFLSEPHGAVALSNGTAVARRAGAAGRFRVPVLDPTTIPKYVTDLVIPPVMPPARPAREDGADTYVIGVRQFSQQVLPPTLPSTTVWGYGSLEDERTFSFPSFTIEARVDRPVRVTWVNDLVDDQGRFRPHLLAVDPTLHWANPPGGRAGRDSQPTFTTTPDPYTGPVPIVTHLHGGHSTEESDGYPEAWYLPRANDIPSGFATAGSFHDAFREKSARERGVAWEPGTAIHRYANDRRAATLWFHDHTLGMSRLNVYAGLVGFYLLRGGECDLPKGVLPGPAPALGDPPGTRYHEIPLVIQDRSFNPDGSLFYPASREFFDGFTGPYTPTTDVPPIWNPEFFAGTMVVNGRTWPKLEAEPRRYRLRLLNGCDARFLILKIADSPTARPARSAVPFWQIGNEGGLLPAPVRRERLLLANAERADVIVDFTGIPEGTELFLVNEGADQPFGRGEPGVDFPVADPATTGQVMKFVVGPSAGRDRSVPPDRLRLPGTRPLGSASVTRRLALGEVASTRPQVPLDTPVLDLLGTVDSAGNPVQLRWADPVTENPRLNATEIWELHNFTVDAHPIHIHQVQFEVVNRQPFNGSPVPPETWERGSTDTVIAYAGEITRVKARFDLPGRFVWHCHILEHEDNEMMRPLQVGGTRMVAASTRTRQPGT</sequence>
<dbReference type="Gene3D" id="2.60.40.420">
    <property type="entry name" value="Cupredoxins - blue copper proteins"/>
    <property type="match status" value="3"/>
</dbReference>
<dbReference type="Pfam" id="PF07731">
    <property type="entry name" value="Cu-oxidase_2"/>
    <property type="match status" value="1"/>
</dbReference>
<dbReference type="PROSITE" id="PS51318">
    <property type="entry name" value="TAT"/>
    <property type="match status" value="1"/>
</dbReference>
<dbReference type="InterPro" id="IPR011706">
    <property type="entry name" value="Cu-oxidase_C"/>
</dbReference>
<dbReference type="Proteomes" id="UP000436138">
    <property type="component" value="Chromosome"/>
</dbReference>
<dbReference type="InterPro" id="IPR008972">
    <property type="entry name" value="Cupredoxin"/>
</dbReference>
<dbReference type="CDD" id="cd13868">
    <property type="entry name" value="CuRO_2_CotA_like"/>
    <property type="match status" value="1"/>
</dbReference>
<comment type="similarity">
    <text evidence="1">Belongs to the multicopper oxidase family.</text>
</comment>
<name>A0A6I6NCK9_9ACTN</name>
<dbReference type="SUPFAM" id="SSF49503">
    <property type="entry name" value="Cupredoxins"/>
    <property type="match status" value="3"/>
</dbReference>
<dbReference type="GO" id="GO:0016491">
    <property type="term" value="F:oxidoreductase activity"/>
    <property type="evidence" value="ECO:0007669"/>
    <property type="project" value="InterPro"/>
</dbReference>
<dbReference type="AlphaFoldDB" id="A0A6I6NCK9"/>
<keyword evidence="5" id="KW-1185">Reference proteome</keyword>
<accession>A0A6I6NCK9</accession>
<gene>
    <name evidence="4" type="ORF">GQF42_23630</name>
</gene>
<dbReference type="KEGG" id="sbro:GQF42_23630"/>
<evidence type="ECO:0000259" key="3">
    <source>
        <dbReference type="Pfam" id="PF07731"/>
    </source>
</evidence>
<feature type="domain" description="Plastocyanin-like" evidence="3">
    <location>
        <begin position="552"/>
        <end position="659"/>
    </location>
</feature>
<evidence type="ECO:0000313" key="5">
    <source>
        <dbReference type="Proteomes" id="UP000436138"/>
    </source>
</evidence>
<protein>
    <submittedName>
        <fullName evidence="4">Multicopper oxidase domain-containing protein</fullName>
    </submittedName>
</protein>
<organism evidence="4 5">
    <name type="scientific">Streptomyces broussonetiae</name>
    <dbReference type="NCBI Taxonomy" id="2686304"/>
    <lineage>
        <taxon>Bacteria</taxon>
        <taxon>Bacillati</taxon>
        <taxon>Actinomycetota</taxon>
        <taxon>Actinomycetes</taxon>
        <taxon>Kitasatosporales</taxon>
        <taxon>Streptomycetaceae</taxon>
        <taxon>Streptomyces</taxon>
    </lineage>
</organism>